<evidence type="ECO:0000313" key="2">
    <source>
        <dbReference type="Proteomes" id="UP000464620"/>
    </source>
</evidence>
<sequence>MENKGTRHGYGTSFSKTWEKKSNCPIFLLKKFSPTNRTVQFVLEGEFEFWQAN</sequence>
<evidence type="ECO:0000313" key="1">
    <source>
        <dbReference type="EMBL" id="QHN75941.1"/>
    </source>
</evidence>
<dbReference type="EMBL" id="CP031001">
    <property type="protein sequence ID" value="QHN75941.1"/>
    <property type="molecule type" value="Genomic_DNA"/>
</dbReference>
<protein>
    <submittedName>
        <fullName evidence="1">Uncharacterized protein</fullName>
    </submittedName>
</protein>
<reference evidence="1 2" key="1">
    <citation type="submission" date="2020-01" db="EMBL/GenBank/DDBJ databases">
        <title>Genome sequence of Arachis hypogaea, cultivar Shitouqi.</title>
        <authorList>
            <person name="Zhuang W."/>
            <person name="Chen H."/>
            <person name="Varshney R."/>
            <person name="Wang D."/>
            <person name="Ming R."/>
        </authorList>
    </citation>
    <scope>NUCLEOTIDE SEQUENCE [LARGE SCALE GENOMIC DNA]</scope>
    <source>
        <tissue evidence="1">Young leaf</tissue>
    </source>
</reference>
<organism evidence="1 2">
    <name type="scientific">Arachis hypogaea</name>
    <name type="common">Peanut</name>
    <dbReference type="NCBI Taxonomy" id="3818"/>
    <lineage>
        <taxon>Eukaryota</taxon>
        <taxon>Viridiplantae</taxon>
        <taxon>Streptophyta</taxon>
        <taxon>Embryophyta</taxon>
        <taxon>Tracheophyta</taxon>
        <taxon>Spermatophyta</taxon>
        <taxon>Magnoliopsida</taxon>
        <taxon>eudicotyledons</taxon>
        <taxon>Gunneridae</taxon>
        <taxon>Pentapetalae</taxon>
        <taxon>rosids</taxon>
        <taxon>fabids</taxon>
        <taxon>Fabales</taxon>
        <taxon>Fabaceae</taxon>
        <taxon>Papilionoideae</taxon>
        <taxon>50 kb inversion clade</taxon>
        <taxon>dalbergioids sensu lato</taxon>
        <taxon>Dalbergieae</taxon>
        <taxon>Pterocarpus clade</taxon>
        <taxon>Arachis</taxon>
    </lineage>
</organism>
<proteinExistence type="predicted"/>
<accession>A0A6B9V5J1</accession>
<gene>
    <name evidence="1" type="ORF">DS421_19g639710</name>
</gene>
<name>A0A6B9V5J1_ARAHY</name>
<dbReference type="Proteomes" id="UP000464620">
    <property type="component" value="Chromosome B09"/>
</dbReference>
<dbReference type="AlphaFoldDB" id="A0A6B9V5J1"/>